<dbReference type="EMBL" id="MUXT01000001">
    <property type="protein sequence ID" value="OOR85427.1"/>
    <property type="molecule type" value="Genomic_DNA"/>
</dbReference>
<dbReference type="AlphaFoldDB" id="A0A1S9ZQ46"/>
<evidence type="ECO:0000313" key="1">
    <source>
        <dbReference type="EMBL" id="OOR85427.1"/>
    </source>
</evidence>
<organism evidence="1 2">
    <name type="scientific">Moraxella canis</name>
    <dbReference type="NCBI Taxonomy" id="90239"/>
    <lineage>
        <taxon>Bacteria</taxon>
        <taxon>Pseudomonadati</taxon>
        <taxon>Pseudomonadota</taxon>
        <taxon>Gammaproteobacteria</taxon>
        <taxon>Moraxellales</taxon>
        <taxon>Moraxellaceae</taxon>
        <taxon>Moraxella</taxon>
    </lineage>
</organism>
<accession>A0A1S9ZQ46</accession>
<protein>
    <submittedName>
        <fullName evidence="1">Uncharacterized protein</fullName>
    </submittedName>
</protein>
<evidence type="ECO:0000313" key="2">
    <source>
        <dbReference type="Proteomes" id="UP000190322"/>
    </source>
</evidence>
<comment type="caution">
    <text evidence="1">The sequence shown here is derived from an EMBL/GenBank/DDBJ whole genome shotgun (WGS) entry which is preliminary data.</text>
</comment>
<proteinExistence type="predicted"/>
<sequence>MMASILKNGYSYIDVRNHFMKHGRLEWDTPLTARMWKNALEEAYLLQERTFAGGLLRVKDRLNAYVYNQACFRHSAMMNATL</sequence>
<dbReference type="Proteomes" id="UP000190322">
    <property type="component" value="Unassembled WGS sequence"/>
</dbReference>
<reference evidence="1 2" key="1">
    <citation type="submission" date="2017-02" db="EMBL/GenBank/DDBJ databases">
        <title>Draft genome sequence of Moraxella canis CCUG 8415A type strain.</title>
        <authorList>
            <person name="Engstrom-Jakobsson H."/>
            <person name="Salva-Serra F."/>
            <person name="Thorell K."/>
            <person name="Gonzales-Siles L."/>
            <person name="Karlsson R."/>
            <person name="Boulund F."/>
            <person name="Engstrand L."/>
            <person name="Moore E."/>
        </authorList>
    </citation>
    <scope>NUCLEOTIDE SEQUENCE [LARGE SCALE GENOMIC DNA]</scope>
    <source>
        <strain evidence="1 2">CCUG 8415A</strain>
    </source>
</reference>
<gene>
    <name evidence="1" type="ORF">B0180_01150</name>
</gene>
<name>A0A1S9ZQ46_9GAMM</name>